<evidence type="ECO:0000313" key="7">
    <source>
        <dbReference type="Proteomes" id="UP000247814"/>
    </source>
</evidence>
<comment type="subunit">
    <text evidence="3">Homotrimer.</text>
</comment>
<dbReference type="EMBL" id="NKUA01000032">
    <property type="protein sequence ID" value="PYD77631.1"/>
    <property type="molecule type" value="Genomic_DNA"/>
</dbReference>
<keyword evidence="4" id="KW-0456">Lyase</keyword>
<dbReference type="Pfam" id="PF01081">
    <property type="entry name" value="Aldolase"/>
    <property type="match status" value="1"/>
</dbReference>
<gene>
    <name evidence="6" type="ORF">CFR77_14490</name>
</gene>
<keyword evidence="7" id="KW-1185">Reference proteome</keyword>
<dbReference type="CDD" id="cd00452">
    <property type="entry name" value="KDPG_aldolase"/>
    <property type="match status" value="1"/>
</dbReference>
<evidence type="ECO:0000256" key="2">
    <source>
        <dbReference type="ARBA" id="ARBA00006906"/>
    </source>
</evidence>
<dbReference type="InterPro" id="IPR013785">
    <property type="entry name" value="Aldolase_TIM"/>
</dbReference>
<protein>
    <submittedName>
        <fullName evidence="6">2-dehydro-3-deoxy-6-phosphogalactonate aldolase</fullName>
    </submittedName>
</protein>
<dbReference type="InterPro" id="IPR031338">
    <property type="entry name" value="KDPG/KHG_AS_2"/>
</dbReference>
<comment type="pathway">
    <text evidence="1">Carbohydrate acid metabolism.</text>
</comment>
<accession>A0A318QJG8</accession>
<dbReference type="OrthoDB" id="7204076at2"/>
<dbReference type="GO" id="GO:0016829">
    <property type="term" value="F:lyase activity"/>
    <property type="evidence" value="ECO:0007669"/>
    <property type="project" value="UniProtKB-KW"/>
</dbReference>
<proteinExistence type="inferred from homology"/>
<dbReference type="AlphaFoldDB" id="A0A318QJG8"/>
<dbReference type="RefSeq" id="WP_110570138.1">
    <property type="nucleotide sequence ID" value="NZ_CP137149.1"/>
</dbReference>
<dbReference type="NCBIfam" id="NF006600">
    <property type="entry name" value="PRK09140.1"/>
    <property type="match status" value="1"/>
</dbReference>
<evidence type="ECO:0000256" key="5">
    <source>
        <dbReference type="ARBA" id="ARBA00023277"/>
    </source>
</evidence>
<dbReference type="PROSITE" id="PS00160">
    <property type="entry name" value="ALDOLASE_KDPG_KHG_2"/>
    <property type="match status" value="1"/>
</dbReference>
<comment type="caution">
    <text evidence="6">The sequence shown here is derived from an EMBL/GenBank/DDBJ whole genome shotgun (WGS) entry which is preliminary data.</text>
</comment>
<keyword evidence="5" id="KW-0119">Carbohydrate metabolism</keyword>
<evidence type="ECO:0000256" key="1">
    <source>
        <dbReference type="ARBA" id="ARBA00004761"/>
    </source>
</evidence>
<dbReference type="SUPFAM" id="SSF51569">
    <property type="entry name" value="Aldolase"/>
    <property type="match status" value="1"/>
</dbReference>
<dbReference type="Gene3D" id="3.20.20.70">
    <property type="entry name" value="Aldolase class I"/>
    <property type="match status" value="1"/>
</dbReference>
<organism evidence="6 7">
    <name type="scientific">Komagataeibacter sucrofermentans</name>
    <dbReference type="NCBI Taxonomy" id="1053551"/>
    <lineage>
        <taxon>Bacteria</taxon>
        <taxon>Pseudomonadati</taxon>
        <taxon>Pseudomonadota</taxon>
        <taxon>Alphaproteobacteria</taxon>
        <taxon>Acetobacterales</taxon>
        <taxon>Acetobacteraceae</taxon>
        <taxon>Komagataeibacter</taxon>
    </lineage>
</organism>
<name>A0A318QJG8_9PROT</name>
<evidence type="ECO:0000256" key="4">
    <source>
        <dbReference type="ARBA" id="ARBA00023239"/>
    </source>
</evidence>
<evidence type="ECO:0000313" key="6">
    <source>
        <dbReference type="EMBL" id="PYD77631.1"/>
    </source>
</evidence>
<comment type="similarity">
    <text evidence="2">Belongs to the KHG/KDPG aldolase family.</text>
</comment>
<dbReference type="InterPro" id="IPR000887">
    <property type="entry name" value="Aldlse_KDPG_KHG"/>
</dbReference>
<dbReference type="PANTHER" id="PTHR30246">
    <property type="entry name" value="2-KETO-3-DEOXY-6-PHOSPHOGLUCONATE ALDOLASE"/>
    <property type="match status" value="1"/>
</dbReference>
<dbReference type="Proteomes" id="UP000247814">
    <property type="component" value="Unassembled WGS sequence"/>
</dbReference>
<reference evidence="6 7" key="1">
    <citation type="submission" date="2017-07" db="EMBL/GenBank/DDBJ databases">
        <title>A draft genome sequence of Komagataeibacter sucrofermentans LMG 18788.</title>
        <authorList>
            <person name="Skraban J."/>
            <person name="Cleenwerck I."/>
            <person name="Vandamme P."/>
            <person name="Trcek J."/>
        </authorList>
    </citation>
    <scope>NUCLEOTIDE SEQUENCE [LARGE SCALE GENOMIC DNA]</scope>
    <source>
        <strain evidence="6 7">LMG 18788</strain>
    </source>
</reference>
<dbReference type="PANTHER" id="PTHR30246:SF1">
    <property type="entry name" value="2-DEHYDRO-3-DEOXY-6-PHOSPHOGALACTONATE ALDOLASE-RELATED"/>
    <property type="match status" value="1"/>
</dbReference>
<sequence>MTCFDTAFTRCPLIAILRGIQPHEVLDIGRVLVDTGFTIIEVPLNSPAPYQSIALLQNTFGDRVLVGAGTVTSPDAVAEVARHGGRLVVMPHADLAVIAEARKHGMICTPGVATPTEGFAALNAGVDALKLFPAEQLGTKVLSAWKSVFPPRTRFIPVGGITPENMQSYLDAGAAGFGLGSALYRAGYSAGDVGRAAERFMKALP</sequence>
<evidence type="ECO:0000256" key="3">
    <source>
        <dbReference type="ARBA" id="ARBA00011233"/>
    </source>
</evidence>